<evidence type="ECO:0000313" key="1">
    <source>
        <dbReference type="EMBL" id="SPR09533.1"/>
    </source>
</evidence>
<dbReference type="GeneID" id="89459583"/>
<dbReference type="EMBL" id="LS398552">
    <property type="protein sequence ID" value="SPR09533.1"/>
    <property type="molecule type" value="Genomic_DNA"/>
</dbReference>
<name>A0A2U3R8J1_ORITS</name>
<protein>
    <submittedName>
        <fullName evidence="1">Uncharacterized protein</fullName>
    </submittedName>
</protein>
<evidence type="ECO:0000313" key="2">
    <source>
        <dbReference type="Proteomes" id="UP000244943"/>
    </source>
</evidence>
<proteinExistence type="predicted"/>
<sequence length="536" mass="61877">MITKQISQKRYFGKLITKQAMKVESQENLQTATLLSKMDVCIEKVDQELFRAEQIIKKQDIRLQKLKLIHKTLDNLEHNYKQKILQSYGIKGLDSNKKDLLMMTDDGKLLNNHIKDELSKLINVKGKKIEWQKTWQTLLSKIDACIEKIDQELSNAEQIIKEQGIRLHQLKSIHKTLDNFEHNYKQKIYQKDANAFISEQKENYFVHLMLKKLETHRSTLDTALKILTSNKLSAENRDIKIRDLLDTTYKAENVNNLEIIVCDTFNIIHKVKKLIDNTSKTKDSDAILAANQDVLEIFEKIVANLQSNKIILDYAKQNLGKSYLKLFSEDKQVDLNCSLESTKAQNTEDVPILNSKTEKLVNKNEEIADNEIIHKNSSAYLQIYNSDLKEIKSIMRDIKEIAETEYSNDEYNNAIKRAAIEQIDTCISKCDTICNPEKENQNSDGEITLEEWKKMTECTKEDSKTAEQNNLNEHTTFFDKAKEAVVTVASSFFKLFLPIEVTNKNSVHETQDLDISSSFELLDINENDTEAIGEVL</sequence>
<reference evidence="2" key="1">
    <citation type="submission" date="2018-03" db="EMBL/GenBank/DDBJ databases">
        <authorList>
            <person name="Batty M. E."/>
            <person name="Batty M E."/>
        </authorList>
    </citation>
    <scope>NUCLEOTIDE SEQUENCE [LARGE SCALE GENOMIC DNA]</scope>
</reference>
<dbReference type="RefSeq" id="WP_109227494.1">
    <property type="nucleotide sequence ID" value="NZ_LS398552.1"/>
</dbReference>
<organism evidence="1 2">
    <name type="scientific">Orientia tsutsugamushi</name>
    <name type="common">Rickettsia tsutsugamushi</name>
    <dbReference type="NCBI Taxonomy" id="784"/>
    <lineage>
        <taxon>Bacteria</taxon>
        <taxon>Pseudomonadati</taxon>
        <taxon>Pseudomonadota</taxon>
        <taxon>Alphaproteobacteria</taxon>
        <taxon>Rickettsiales</taxon>
        <taxon>Rickettsiaceae</taxon>
        <taxon>Rickettsieae</taxon>
        <taxon>Orientia</taxon>
    </lineage>
</organism>
<dbReference type="Proteomes" id="UP000244943">
    <property type="component" value="Chromosome I"/>
</dbReference>
<accession>A0A2U3R8J1</accession>
<gene>
    <name evidence="1" type="ORF">UT76HP_01561</name>
</gene>
<dbReference type="AlphaFoldDB" id="A0A2U3R8J1"/>